<proteinExistence type="predicted"/>
<sequence>MTYRVLWEPAALAVAQKLAADDRTGVQQVFAAVDLLADNPRPAGAFTVGSSGIYRIQVGLYRVQYEVEDQTVTVTVFHLGRL</sequence>
<dbReference type="RefSeq" id="WP_285740854.1">
    <property type="nucleotide sequence ID" value="NZ_BSSA01000054.1"/>
</dbReference>
<comment type="caution">
    <text evidence="2">The sequence shown here is derived from an EMBL/GenBank/DDBJ whole genome shotgun (WGS) entry which is preliminary data.</text>
</comment>
<dbReference type="InterPro" id="IPR035093">
    <property type="entry name" value="RelE/ParE_toxin_dom_sf"/>
</dbReference>
<dbReference type="InterPro" id="IPR007712">
    <property type="entry name" value="RelE/ParE_toxin"/>
</dbReference>
<gene>
    <name evidence="2" type="ORF">Kpho02_76170</name>
</gene>
<keyword evidence="1" id="KW-1277">Toxin-antitoxin system</keyword>
<evidence type="ECO:0000313" key="2">
    <source>
        <dbReference type="EMBL" id="GLW75320.1"/>
    </source>
</evidence>
<evidence type="ECO:0000313" key="3">
    <source>
        <dbReference type="Proteomes" id="UP001165041"/>
    </source>
</evidence>
<protein>
    <recommendedName>
        <fullName evidence="4">Type II toxin-antitoxin system RelE/ParE family toxin</fullName>
    </recommendedName>
</protein>
<dbReference type="SUPFAM" id="SSF143011">
    <property type="entry name" value="RelE-like"/>
    <property type="match status" value="1"/>
</dbReference>
<dbReference type="Gene3D" id="3.30.2310.20">
    <property type="entry name" value="RelE-like"/>
    <property type="match status" value="1"/>
</dbReference>
<evidence type="ECO:0000256" key="1">
    <source>
        <dbReference type="ARBA" id="ARBA00022649"/>
    </source>
</evidence>
<dbReference type="AlphaFoldDB" id="A0A9W6V7K3"/>
<dbReference type="Proteomes" id="UP001165041">
    <property type="component" value="Unassembled WGS sequence"/>
</dbReference>
<dbReference type="EMBL" id="BSSA01000054">
    <property type="protein sequence ID" value="GLW75320.1"/>
    <property type="molecule type" value="Genomic_DNA"/>
</dbReference>
<organism evidence="2 3">
    <name type="scientific">Kitasatospora phosalacinea</name>
    <dbReference type="NCBI Taxonomy" id="2065"/>
    <lineage>
        <taxon>Bacteria</taxon>
        <taxon>Bacillati</taxon>
        <taxon>Actinomycetota</taxon>
        <taxon>Actinomycetes</taxon>
        <taxon>Kitasatosporales</taxon>
        <taxon>Streptomycetaceae</taxon>
        <taxon>Kitasatospora</taxon>
    </lineage>
</organism>
<accession>A0A9W6V7K3</accession>
<dbReference type="Pfam" id="PF05016">
    <property type="entry name" value="ParE_toxin"/>
    <property type="match status" value="1"/>
</dbReference>
<evidence type="ECO:0008006" key="4">
    <source>
        <dbReference type="Google" id="ProtNLM"/>
    </source>
</evidence>
<reference evidence="2" key="1">
    <citation type="submission" date="2023-02" db="EMBL/GenBank/DDBJ databases">
        <title>Kitasatospora phosalacinea NBRC 14627.</title>
        <authorList>
            <person name="Ichikawa N."/>
            <person name="Sato H."/>
            <person name="Tonouchi N."/>
        </authorList>
    </citation>
    <scope>NUCLEOTIDE SEQUENCE</scope>
    <source>
        <strain evidence="2">NBRC 14627</strain>
    </source>
</reference>
<name>A0A9W6V7K3_9ACTN</name>